<proteinExistence type="predicted"/>
<dbReference type="Proteomes" id="UP000031488">
    <property type="component" value="Unassembled WGS sequence"/>
</dbReference>
<comment type="caution">
    <text evidence="2">The sequence shown here is derived from an EMBL/GenBank/DDBJ whole genome shotgun (WGS) entry which is preliminary data.</text>
</comment>
<evidence type="ECO:0000313" key="2">
    <source>
        <dbReference type="EMBL" id="KHS54178.1"/>
    </source>
</evidence>
<gene>
    <name evidence="2" type="ORF">AE0388_0002</name>
</gene>
<dbReference type="PATRIC" id="fig|1703.6.peg.125"/>
<evidence type="ECO:0000256" key="1">
    <source>
        <dbReference type="SAM" id="MobiDB-lite"/>
    </source>
</evidence>
<dbReference type="RefSeq" id="WP_152609551.1">
    <property type="nucleotide sequence ID" value="NZ_JTJZ01000010.1"/>
</dbReference>
<organism evidence="2 3">
    <name type="scientific">Brevibacterium linens</name>
    <dbReference type="NCBI Taxonomy" id="1703"/>
    <lineage>
        <taxon>Bacteria</taxon>
        <taxon>Bacillati</taxon>
        <taxon>Actinomycetota</taxon>
        <taxon>Actinomycetes</taxon>
        <taxon>Micrococcales</taxon>
        <taxon>Brevibacteriaceae</taxon>
        <taxon>Brevibacterium</taxon>
    </lineage>
</organism>
<protein>
    <submittedName>
        <fullName evidence="2">Uncharacterized protein</fullName>
    </submittedName>
</protein>
<feature type="compositionally biased region" description="Polar residues" evidence="1">
    <location>
        <begin position="213"/>
        <end position="223"/>
    </location>
</feature>
<name>A0A0B9ATE5_BRELN</name>
<evidence type="ECO:0000313" key="3">
    <source>
        <dbReference type="Proteomes" id="UP000031488"/>
    </source>
</evidence>
<keyword evidence="3" id="KW-1185">Reference proteome</keyword>
<dbReference type="OrthoDB" id="4807086at2"/>
<dbReference type="EMBL" id="JTJZ01000010">
    <property type="protein sequence ID" value="KHS54178.1"/>
    <property type="molecule type" value="Genomic_DNA"/>
</dbReference>
<dbReference type="AlphaFoldDB" id="A0A0B9ATE5"/>
<feature type="region of interest" description="Disordered" evidence="1">
    <location>
        <begin position="202"/>
        <end position="223"/>
    </location>
</feature>
<accession>A0A0B9ATE5</accession>
<sequence length="223" mass="24764">MQEDNSIDAGTPVDTGSEDWFSQWLETGTVSQRSVDVYGRPDLYAQYEDLERKYAIAQAKERQGSGPERDLTEMSEANQILEAMEKLYGAWMKSKTTWFMRALNEDEIDEAKEAADFPTEPKFKEGMAEGAKKEVQAKYERAKTKADAVSNYSMISKSLVKVTDQAGDTVKESITAAEVEKMRAKIGDLQIIRLVAAALAASTQEPTMPVPLSPTNSNDDQDS</sequence>
<reference evidence="2 3" key="1">
    <citation type="submission" date="2014-11" db="EMBL/GenBank/DDBJ databases">
        <title>Draft Genome Sequence of Brevibacterium linens AE038-8.</title>
        <authorList>
            <person name="Maizel D."/>
            <person name="Utturkar S.M."/>
            <person name="Brown S.D."/>
            <person name="Ferrero M."/>
            <person name="Rosen B.P."/>
        </authorList>
    </citation>
    <scope>NUCLEOTIDE SEQUENCE [LARGE SCALE GENOMIC DNA]</scope>
    <source>
        <strain evidence="2 3">AE038-8</strain>
    </source>
</reference>